<reference evidence="1" key="1">
    <citation type="submission" date="2023-06" db="EMBL/GenBank/DDBJ databases">
        <title>Phylogenetic Diversity of Rhizobium strains.</title>
        <authorList>
            <person name="Moura F.T."/>
            <person name="Helene L.C.F."/>
            <person name="Hungria M."/>
        </authorList>
    </citation>
    <scope>NUCLEOTIDE SEQUENCE</scope>
    <source>
        <strain evidence="1">CCGE524</strain>
    </source>
</reference>
<dbReference type="RefSeq" id="WP_285884795.1">
    <property type="nucleotide sequence ID" value="NZ_JARFYN010000112.1"/>
</dbReference>
<keyword evidence="2" id="KW-1185">Reference proteome</keyword>
<dbReference type="EMBL" id="JARFYN010000112">
    <property type="protein sequence ID" value="MDL2410808.1"/>
    <property type="molecule type" value="Genomic_DNA"/>
</dbReference>
<evidence type="ECO:0000313" key="1">
    <source>
        <dbReference type="EMBL" id="MDL2410808.1"/>
    </source>
</evidence>
<proteinExistence type="predicted"/>
<comment type="caution">
    <text evidence="1">The sequence shown here is derived from an EMBL/GenBank/DDBJ whole genome shotgun (WGS) entry which is preliminary data.</text>
</comment>
<dbReference type="Proteomes" id="UP001172630">
    <property type="component" value="Unassembled WGS sequence"/>
</dbReference>
<gene>
    <name evidence="1" type="ORF">PY650_35765</name>
</gene>
<sequence length="56" mass="5864">MKFSAAIYGAGRPCRQLPYLSSRAPFITNYARGMWLAGTGNVAAVLPAMFAAASPA</sequence>
<protein>
    <submittedName>
        <fullName evidence="1">Uncharacterized protein</fullName>
    </submittedName>
</protein>
<organism evidence="1 2">
    <name type="scientific">Rhizobium calliandrae</name>
    <dbReference type="NCBI Taxonomy" id="1312182"/>
    <lineage>
        <taxon>Bacteria</taxon>
        <taxon>Pseudomonadati</taxon>
        <taxon>Pseudomonadota</taxon>
        <taxon>Alphaproteobacteria</taxon>
        <taxon>Hyphomicrobiales</taxon>
        <taxon>Rhizobiaceae</taxon>
        <taxon>Rhizobium/Agrobacterium group</taxon>
        <taxon>Rhizobium</taxon>
    </lineage>
</organism>
<name>A0ABT7KRV9_9HYPH</name>
<accession>A0ABT7KRV9</accession>
<evidence type="ECO:0000313" key="2">
    <source>
        <dbReference type="Proteomes" id="UP001172630"/>
    </source>
</evidence>